<protein>
    <submittedName>
        <fullName evidence="1">Uncharacterized protein</fullName>
    </submittedName>
</protein>
<reference evidence="1 2" key="1">
    <citation type="submission" date="2019-08" db="EMBL/GenBank/DDBJ databases">
        <title>Complete genome sequence of Candidatus Uab amorphum.</title>
        <authorList>
            <person name="Shiratori T."/>
            <person name="Suzuki S."/>
            <person name="Kakizawa Y."/>
            <person name="Ishida K."/>
        </authorList>
    </citation>
    <scope>NUCLEOTIDE SEQUENCE [LARGE SCALE GENOMIC DNA]</scope>
    <source>
        <strain evidence="1 2">SRT547</strain>
    </source>
</reference>
<gene>
    <name evidence="1" type="ORF">UABAM_00412</name>
</gene>
<sequence>MNKFLAILTIFLLCGCLYAETITITYGTENTLSGVIIGTNDFQSKQLQSIEITFDNGDVLYNEVLTLSNITDFRFTTSANGLQITDNPGVLNGKLIIDNHDQTIGLIIFCGTLVVNEPLCGRELSKEPPSTSPHHKNTANFLDVQFENTRTPFSALAFSRQSINQEFVTLGKRQ</sequence>
<dbReference type="EMBL" id="AP019860">
    <property type="protein sequence ID" value="BBM82069.1"/>
    <property type="molecule type" value="Genomic_DNA"/>
</dbReference>
<dbReference type="Proteomes" id="UP000326354">
    <property type="component" value="Chromosome"/>
</dbReference>
<keyword evidence="2" id="KW-1185">Reference proteome</keyword>
<evidence type="ECO:0000313" key="2">
    <source>
        <dbReference type="Proteomes" id="UP000326354"/>
    </source>
</evidence>
<organism evidence="1 2">
    <name type="scientific">Uabimicrobium amorphum</name>
    <dbReference type="NCBI Taxonomy" id="2596890"/>
    <lineage>
        <taxon>Bacteria</taxon>
        <taxon>Pseudomonadati</taxon>
        <taxon>Planctomycetota</taxon>
        <taxon>Candidatus Uabimicrobiia</taxon>
        <taxon>Candidatus Uabimicrobiales</taxon>
        <taxon>Candidatus Uabimicrobiaceae</taxon>
        <taxon>Candidatus Uabimicrobium</taxon>
    </lineage>
</organism>
<dbReference type="PROSITE" id="PS51257">
    <property type="entry name" value="PROKAR_LIPOPROTEIN"/>
    <property type="match status" value="1"/>
</dbReference>
<dbReference type="AlphaFoldDB" id="A0A5S9IHS8"/>
<accession>A0A5S9IHS8</accession>
<name>A0A5S9IHS8_UABAM</name>
<dbReference type="RefSeq" id="WP_151966325.1">
    <property type="nucleotide sequence ID" value="NZ_AP019860.1"/>
</dbReference>
<evidence type="ECO:0000313" key="1">
    <source>
        <dbReference type="EMBL" id="BBM82069.1"/>
    </source>
</evidence>
<proteinExistence type="predicted"/>
<dbReference type="OrthoDB" id="9813456at2"/>
<dbReference type="KEGG" id="uam:UABAM_00412"/>